<evidence type="ECO:0000259" key="3">
    <source>
        <dbReference type="Pfam" id="PF09992"/>
    </source>
</evidence>
<reference evidence="4 5" key="1">
    <citation type="submission" date="2020-07" db="EMBL/GenBank/DDBJ databases">
        <title>Sequencing the genomes of 1000 actinobacteria strains.</title>
        <authorList>
            <person name="Klenk H.-P."/>
        </authorList>
    </citation>
    <scope>NUCLEOTIDE SEQUENCE [LARGE SCALE GENOMIC DNA]</scope>
    <source>
        <strain evidence="4 5">DSM 21349</strain>
    </source>
</reference>
<dbReference type="PANTHER" id="PTHR40446">
    <property type="entry name" value="N-ACETYLGLUCOSAMINE-1-PHOSPHODIESTER ALPHA-N-ACETYLGLUCOSAMINIDASE"/>
    <property type="match status" value="1"/>
</dbReference>
<proteinExistence type="predicted"/>
<protein>
    <recommendedName>
        <fullName evidence="3">Phosphodiester glycosidase domain-containing protein</fullName>
    </recommendedName>
</protein>
<comment type="caution">
    <text evidence="4">The sequence shown here is derived from an EMBL/GenBank/DDBJ whole genome shotgun (WGS) entry which is preliminary data.</text>
</comment>
<evidence type="ECO:0000313" key="5">
    <source>
        <dbReference type="Proteomes" id="UP000580910"/>
    </source>
</evidence>
<keyword evidence="5" id="KW-1185">Reference proteome</keyword>
<dbReference type="PANTHER" id="PTHR40446:SF2">
    <property type="entry name" value="N-ACETYLGLUCOSAMINE-1-PHOSPHODIESTER ALPHA-N-ACETYLGLUCOSAMINIDASE"/>
    <property type="match status" value="1"/>
</dbReference>
<feature type="domain" description="Phosphodiester glycosidase" evidence="3">
    <location>
        <begin position="245"/>
        <end position="408"/>
    </location>
</feature>
<evidence type="ECO:0000256" key="2">
    <source>
        <dbReference type="SAM" id="SignalP"/>
    </source>
</evidence>
<feature type="compositionally biased region" description="Basic and acidic residues" evidence="1">
    <location>
        <begin position="28"/>
        <end position="44"/>
    </location>
</feature>
<dbReference type="Pfam" id="PF09992">
    <property type="entry name" value="NAGPA"/>
    <property type="match status" value="1"/>
</dbReference>
<keyword evidence="2" id="KW-0732">Signal</keyword>
<feature type="region of interest" description="Disordered" evidence="1">
    <location>
        <begin position="23"/>
        <end position="53"/>
    </location>
</feature>
<gene>
    <name evidence="4" type="ORF">FB382_003015</name>
</gene>
<dbReference type="AlphaFoldDB" id="A0A7W3J1Y4"/>
<accession>A0A7W3J1Y4</accession>
<feature type="signal peptide" evidence="2">
    <location>
        <begin position="1"/>
        <end position="25"/>
    </location>
</feature>
<sequence length="414" mass="43945">MRHSISALTATLSALALVGAGPALAQPRHPEPHAGEATGGDHRVLHPTTSSGGYAGTPVVPLPSFLRASTTSTDPTGWQVAPGVTYTKWVQTNARGPMRVHLLAVRWETPGVRIDYAKKGSVRSTAPVPDILKVDRAVGGVNGDFYDIGHTGAPLGLGRDRESGLVHGRTSGWNASFYFDAQGVPQVGQLPMVAELTDHPDMKVTNFNSPFVYPDGIGIYTRAWGRTDGYAVTRGQTTGVRMVLVRDGRVVATKKKLPHDTAINGLLLIGRGHGAQQLGHLQKGQKVAASWHLEGHPQMAISGNHVLIGEGVDVALDDQYKAPRTAIGIDRDTHEVLIVAVDGRKKSSRGATMVELADLMQSLGADEALNLDGGGSTTMVARKPDGTTPVVNVPSDGFLRWVSNAVEVTYTKPQ</sequence>
<evidence type="ECO:0000313" key="4">
    <source>
        <dbReference type="EMBL" id="MBA8804724.1"/>
    </source>
</evidence>
<dbReference type="RefSeq" id="WP_182540458.1">
    <property type="nucleotide sequence ID" value="NZ_JACGXA010000001.1"/>
</dbReference>
<organism evidence="4 5">
    <name type="scientific">Nocardioides ginsengisegetis</name>
    <dbReference type="NCBI Taxonomy" id="661491"/>
    <lineage>
        <taxon>Bacteria</taxon>
        <taxon>Bacillati</taxon>
        <taxon>Actinomycetota</taxon>
        <taxon>Actinomycetes</taxon>
        <taxon>Propionibacteriales</taxon>
        <taxon>Nocardioidaceae</taxon>
        <taxon>Nocardioides</taxon>
    </lineage>
</organism>
<dbReference type="InterPro" id="IPR018711">
    <property type="entry name" value="NAGPA"/>
</dbReference>
<feature type="chain" id="PRO_5030551380" description="Phosphodiester glycosidase domain-containing protein" evidence="2">
    <location>
        <begin position="26"/>
        <end position="414"/>
    </location>
</feature>
<dbReference type="Proteomes" id="UP000580910">
    <property type="component" value="Unassembled WGS sequence"/>
</dbReference>
<evidence type="ECO:0000256" key="1">
    <source>
        <dbReference type="SAM" id="MobiDB-lite"/>
    </source>
</evidence>
<name>A0A7W3J1Y4_9ACTN</name>
<dbReference type="EMBL" id="JACGXA010000001">
    <property type="protein sequence ID" value="MBA8804724.1"/>
    <property type="molecule type" value="Genomic_DNA"/>
</dbReference>